<organism evidence="1 2">
    <name type="scientific">Araneus ventricosus</name>
    <name type="common">Orbweaver spider</name>
    <name type="synonym">Epeira ventricosa</name>
    <dbReference type="NCBI Taxonomy" id="182803"/>
    <lineage>
        <taxon>Eukaryota</taxon>
        <taxon>Metazoa</taxon>
        <taxon>Ecdysozoa</taxon>
        <taxon>Arthropoda</taxon>
        <taxon>Chelicerata</taxon>
        <taxon>Arachnida</taxon>
        <taxon>Araneae</taxon>
        <taxon>Araneomorphae</taxon>
        <taxon>Entelegynae</taxon>
        <taxon>Araneoidea</taxon>
        <taxon>Araneidae</taxon>
        <taxon>Araneus</taxon>
    </lineage>
</organism>
<keyword evidence="2" id="KW-1185">Reference proteome</keyword>
<gene>
    <name evidence="1" type="ORF">AVEN_37758_1</name>
</gene>
<name>A0A4Y2BSX1_ARAVE</name>
<evidence type="ECO:0000313" key="2">
    <source>
        <dbReference type="Proteomes" id="UP000499080"/>
    </source>
</evidence>
<protein>
    <submittedName>
        <fullName evidence="1">Uncharacterized protein</fullName>
    </submittedName>
</protein>
<comment type="caution">
    <text evidence="1">The sequence shown here is derived from an EMBL/GenBank/DDBJ whole genome shotgun (WGS) entry which is preliminary data.</text>
</comment>
<accession>A0A4Y2BSX1</accession>
<evidence type="ECO:0000313" key="1">
    <source>
        <dbReference type="EMBL" id="GBL95311.1"/>
    </source>
</evidence>
<dbReference type="AlphaFoldDB" id="A0A4Y2BSX1"/>
<sequence>MGVWWKQSNKQDNAERRFIQKYPGKQGAQVTIGLVQISSVNRQQFISNNSNSTFNRVQLTGYPASTADETPKPSLLSVASVYIPLLDMS</sequence>
<dbReference type="Proteomes" id="UP000499080">
    <property type="component" value="Unassembled WGS sequence"/>
</dbReference>
<dbReference type="EMBL" id="BGPR01000110">
    <property type="protein sequence ID" value="GBL95311.1"/>
    <property type="molecule type" value="Genomic_DNA"/>
</dbReference>
<proteinExistence type="predicted"/>
<reference evidence="1 2" key="1">
    <citation type="journal article" date="2019" name="Sci. Rep.">
        <title>Orb-weaving spider Araneus ventricosus genome elucidates the spidroin gene catalogue.</title>
        <authorList>
            <person name="Kono N."/>
            <person name="Nakamura H."/>
            <person name="Ohtoshi R."/>
            <person name="Moran D.A.P."/>
            <person name="Shinohara A."/>
            <person name="Yoshida Y."/>
            <person name="Fujiwara M."/>
            <person name="Mori M."/>
            <person name="Tomita M."/>
            <person name="Arakawa K."/>
        </authorList>
    </citation>
    <scope>NUCLEOTIDE SEQUENCE [LARGE SCALE GENOMIC DNA]</scope>
</reference>